<comment type="caution">
    <text evidence="1">The sequence shown here is derived from an EMBL/GenBank/DDBJ whole genome shotgun (WGS) entry which is preliminary data.</text>
</comment>
<protein>
    <submittedName>
        <fullName evidence="1">Uncharacterized protein</fullName>
    </submittedName>
</protein>
<dbReference type="EMBL" id="CM042051">
    <property type="protein sequence ID" value="KAI3727907.1"/>
    <property type="molecule type" value="Genomic_DNA"/>
</dbReference>
<evidence type="ECO:0000313" key="1">
    <source>
        <dbReference type="EMBL" id="KAI3727907.1"/>
    </source>
</evidence>
<reference evidence="2" key="1">
    <citation type="journal article" date="2022" name="Mol. Ecol. Resour.">
        <title>The genomes of chicory, endive, great burdock and yacon provide insights into Asteraceae palaeo-polyploidization history and plant inulin production.</title>
        <authorList>
            <person name="Fan W."/>
            <person name="Wang S."/>
            <person name="Wang H."/>
            <person name="Wang A."/>
            <person name="Jiang F."/>
            <person name="Liu H."/>
            <person name="Zhao H."/>
            <person name="Xu D."/>
            <person name="Zhang Y."/>
        </authorList>
    </citation>
    <scope>NUCLEOTIDE SEQUENCE [LARGE SCALE GENOMIC DNA]</scope>
    <source>
        <strain evidence="2">cv. Niubang</strain>
    </source>
</reference>
<proteinExistence type="predicted"/>
<name>A0ACB9C0S7_ARCLA</name>
<sequence>MEIVHEAILELQEGPKHGTLRQQEQINLDNCMRISYLCQQIFTNPCAYKMTHQTTIEPSKRNCILSPSSMRSDVGSKVLQPPLKSGAAREAAVAIRKLLEILQFKTQIRYGKVACDAHTQSILLELRAQNMESRELRIRIEHLSKRAGHLGI</sequence>
<keyword evidence="2" id="KW-1185">Reference proteome</keyword>
<accession>A0ACB9C0S7</accession>
<organism evidence="1 2">
    <name type="scientific">Arctium lappa</name>
    <name type="common">Greater burdock</name>
    <name type="synonym">Lappa major</name>
    <dbReference type="NCBI Taxonomy" id="4217"/>
    <lineage>
        <taxon>Eukaryota</taxon>
        <taxon>Viridiplantae</taxon>
        <taxon>Streptophyta</taxon>
        <taxon>Embryophyta</taxon>
        <taxon>Tracheophyta</taxon>
        <taxon>Spermatophyta</taxon>
        <taxon>Magnoliopsida</taxon>
        <taxon>eudicotyledons</taxon>
        <taxon>Gunneridae</taxon>
        <taxon>Pentapetalae</taxon>
        <taxon>asterids</taxon>
        <taxon>campanulids</taxon>
        <taxon>Asterales</taxon>
        <taxon>Asteraceae</taxon>
        <taxon>Carduoideae</taxon>
        <taxon>Cardueae</taxon>
        <taxon>Arctiinae</taxon>
        <taxon>Arctium</taxon>
    </lineage>
</organism>
<evidence type="ECO:0000313" key="2">
    <source>
        <dbReference type="Proteomes" id="UP001055879"/>
    </source>
</evidence>
<gene>
    <name evidence="1" type="ORF">L6452_16529</name>
</gene>
<reference evidence="1 2" key="2">
    <citation type="journal article" date="2022" name="Mol. Ecol. Resour.">
        <title>The genomes of chicory, endive, great burdock and yacon provide insights into Asteraceae paleo-polyploidization history and plant inulin production.</title>
        <authorList>
            <person name="Fan W."/>
            <person name="Wang S."/>
            <person name="Wang H."/>
            <person name="Wang A."/>
            <person name="Jiang F."/>
            <person name="Liu H."/>
            <person name="Zhao H."/>
            <person name="Xu D."/>
            <person name="Zhang Y."/>
        </authorList>
    </citation>
    <scope>NUCLEOTIDE SEQUENCE [LARGE SCALE GENOMIC DNA]</scope>
    <source>
        <strain evidence="2">cv. Niubang</strain>
    </source>
</reference>
<dbReference type="Proteomes" id="UP001055879">
    <property type="component" value="Linkage Group LG05"/>
</dbReference>